<evidence type="ECO:0000256" key="1">
    <source>
        <dbReference type="ARBA" id="ARBA00004123"/>
    </source>
</evidence>
<comment type="caution">
    <text evidence="7">The sequence shown here is derived from an EMBL/GenBank/DDBJ whole genome shotgun (WGS) entry which is preliminary data.</text>
</comment>
<evidence type="ECO:0000259" key="6">
    <source>
        <dbReference type="PROSITE" id="PS50048"/>
    </source>
</evidence>
<feature type="compositionally biased region" description="Low complexity" evidence="5">
    <location>
        <begin position="649"/>
        <end position="662"/>
    </location>
</feature>
<dbReference type="Pfam" id="PF04082">
    <property type="entry name" value="Fungal_trans"/>
    <property type="match status" value="1"/>
</dbReference>
<dbReference type="EMBL" id="JARKIB010000187">
    <property type="protein sequence ID" value="KAJ7726359.1"/>
    <property type="molecule type" value="Genomic_DNA"/>
</dbReference>
<dbReference type="CDD" id="cd12148">
    <property type="entry name" value="fungal_TF_MHR"/>
    <property type="match status" value="1"/>
</dbReference>
<dbReference type="CDD" id="cd00067">
    <property type="entry name" value="GAL4"/>
    <property type="match status" value="1"/>
</dbReference>
<evidence type="ECO:0000313" key="8">
    <source>
        <dbReference type="Proteomes" id="UP001215598"/>
    </source>
</evidence>
<protein>
    <submittedName>
        <fullName evidence="7">Fungal-specific transcription factor domain-containing protein</fullName>
    </submittedName>
</protein>
<evidence type="ECO:0000256" key="3">
    <source>
        <dbReference type="ARBA" id="ARBA00023242"/>
    </source>
</evidence>
<dbReference type="Gene3D" id="4.10.240.10">
    <property type="entry name" value="Zn(2)-C6 fungal-type DNA-binding domain"/>
    <property type="match status" value="1"/>
</dbReference>
<dbReference type="PROSITE" id="PS50048">
    <property type="entry name" value="ZN2_CY6_FUNGAL_2"/>
    <property type="match status" value="1"/>
</dbReference>
<dbReference type="InterPro" id="IPR007219">
    <property type="entry name" value="XnlR_reg_dom"/>
</dbReference>
<accession>A0AAD7HSG6</accession>
<sequence length="786" mass="86964">MGVSPKDKEEKTRKKPGRVPTSCAECRRLKLRCDKNVPCGKCVARGCGSICPEGHLTSGKGNRLVLANTEELHDRIEFLCARIRELEDALRTLQETVSDRPHPLLRTDLLISKNVSPRGVNTSIPSPANVDSPESNNSRSEDESFIDAFGTLTIGLNGESSFLGQTARSEYLLRTMTKNLSVPTVIPQRLSPRILELSSADPEAFDEDIEREIIEHLPVLSEAMRLCNTYLEHAVYLIAILQRSELIDEVMDSVYRAGSIETTHNHHCLSLLFAVFAIATILDPTKHPHSIEAQEYYFLSRAALTLTPPERVTTCRAIQAHIHMAQYVDLSDWGGSSPHAQWLHIGTAVRLAHGIGLHLDSARWKLSPETSERRNRLLWQLFSQDTWLSFSLGRPPSMSTNYIDCSYPKEEPGSDPKEISHFLWTCKYSVLMHSVMSTAFGCKIPAYNTVLDLDRKVRDFYIPVDLRPVCASEPGLSPYVLMQRLQTLMIKETTLMSLHRAYFAQALQDKPDDLANHRYIPSVMATYRSAWRLIRGLVIMWRDIPALLARVGTAWSPALSAAIVMCMLATRAPSSKMTKSSLEELDALERLFQDASATSRFAANLLTPILILARKAHQAVDASSPLLFTGCDVSPADLDRLGGRTYLDSAASSVSSSSTDSPRSPPSPQTPSPPTYYRPPANLFTDALGMPSGSQNNNEPMHPTIAQDMRSFDLGEPSQFYDAMLDADMTGIQFTADSVFTVPPPGAYAYSGSPATGFQNPTPATFGGSPPMLDATWQSFVEQLGF</sequence>
<keyword evidence="3" id="KW-0539">Nucleus</keyword>
<keyword evidence="8" id="KW-1185">Reference proteome</keyword>
<proteinExistence type="predicted"/>
<keyword evidence="4" id="KW-0175">Coiled coil</keyword>
<dbReference type="InterPro" id="IPR001138">
    <property type="entry name" value="Zn2Cys6_DnaBD"/>
</dbReference>
<dbReference type="AlphaFoldDB" id="A0AAD7HSG6"/>
<dbReference type="PANTHER" id="PTHR31001:SF56">
    <property type="entry name" value="ZN(2)-C6 FUNGAL-TYPE DOMAIN-CONTAINING PROTEIN"/>
    <property type="match status" value="1"/>
</dbReference>
<dbReference type="InterPro" id="IPR036864">
    <property type="entry name" value="Zn2-C6_fun-type_DNA-bd_sf"/>
</dbReference>
<dbReference type="GO" id="GO:0003677">
    <property type="term" value="F:DNA binding"/>
    <property type="evidence" value="ECO:0007669"/>
    <property type="project" value="InterPro"/>
</dbReference>
<dbReference type="PROSITE" id="PS00463">
    <property type="entry name" value="ZN2_CY6_FUNGAL_1"/>
    <property type="match status" value="1"/>
</dbReference>
<dbReference type="SUPFAM" id="SSF57701">
    <property type="entry name" value="Zn2/Cys6 DNA-binding domain"/>
    <property type="match status" value="1"/>
</dbReference>
<evidence type="ECO:0000256" key="5">
    <source>
        <dbReference type="SAM" id="MobiDB-lite"/>
    </source>
</evidence>
<evidence type="ECO:0000256" key="4">
    <source>
        <dbReference type="SAM" id="Coils"/>
    </source>
</evidence>
<organism evidence="7 8">
    <name type="scientific">Mycena metata</name>
    <dbReference type="NCBI Taxonomy" id="1033252"/>
    <lineage>
        <taxon>Eukaryota</taxon>
        <taxon>Fungi</taxon>
        <taxon>Dikarya</taxon>
        <taxon>Basidiomycota</taxon>
        <taxon>Agaricomycotina</taxon>
        <taxon>Agaricomycetes</taxon>
        <taxon>Agaricomycetidae</taxon>
        <taxon>Agaricales</taxon>
        <taxon>Marasmiineae</taxon>
        <taxon>Mycenaceae</taxon>
        <taxon>Mycena</taxon>
    </lineage>
</organism>
<dbReference type="Proteomes" id="UP001215598">
    <property type="component" value="Unassembled WGS sequence"/>
</dbReference>
<dbReference type="SMART" id="SM00066">
    <property type="entry name" value="GAL4"/>
    <property type="match status" value="1"/>
</dbReference>
<dbReference type="GO" id="GO:0000981">
    <property type="term" value="F:DNA-binding transcription factor activity, RNA polymerase II-specific"/>
    <property type="evidence" value="ECO:0007669"/>
    <property type="project" value="InterPro"/>
</dbReference>
<dbReference type="GO" id="GO:0008270">
    <property type="term" value="F:zinc ion binding"/>
    <property type="evidence" value="ECO:0007669"/>
    <property type="project" value="InterPro"/>
</dbReference>
<dbReference type="SMART" id="SM00906">
    <property type="entry name" value="Fungal_trans"/>
    <property type="match status" value="1"/>
</dbReference>
<feature type="region of interest" description="Disordered" evidence="5">
    <location>
        <begin position="649"/>
        <end position="703"/>
    </location>
</feature>
<feature type="coiled-coil region" evidence="4">
    <location>
        <begin position="69"/>
        <end position="96"/>
    </location>
</feature>
<dbReference type="InterPro" id="IPR050613">
    <property type="entry name" value="Sec_Metabolite_Reg"/>
</dbReference>
<feature type="compositionally biased region" description="Pro residues" evidence="5">
    <location>
        <begin position="663"/>
        <end position="677"/>
    </location>
</feature>
<keyword evidence="2" id="KW-0479">Metal-binding</keyword>
<evidence type="ECO:0000313" key="7">
    <source>
        <dbReference type="EMBL" id="KAJ7726359.1"/>
    </source>
</evidence>
<dbReference type="GO" id="GO:0005634">
    <property type="term" value="C:nucleus"/>
    <property type="evidence" value="ECO:0007669"/>
    <property type="project" value="UniProtKB-SubCell"/>
</dbReference>
<feature type="compositionally biased region" description="Polar residues" evidence="5">
    <location>
        <begin position="116"/>
        <end position="126"/>
    </location>
</feature>
<reference evidence="7" key="1">
    <citation type="submission" date="2023-03" db="EMBL/GenBank/DDBJ databases">
        <title>Massive genome expansion in bonnet fungi (Mycena s.s.) driven by repeated elements and novel gene families across ecological guilds.</title>
        <authorList>
            <consortium name="Lawrence Berkeley National Laboratory"/>
            <person name="Harder C.B."/>
            <person name="Miyauchi S."/>
            <person name="Viragh M."/>
            <person name="Kuo A."/>
            <person name="Thoen E."/>
            <person name="Andreopoulos B."/>
            <person name="Lu D."/>
            <person name="Skrede I."/>
            <person name="Drula E."/>
            <person name="Henrissat B."/>
            <person name="Morin E."/>
            <person name="Kohler A."/>
            <person name="Barry K."/>
            <person name="LaButti K."/>
            <person name="Morin E."/>
            <person name="Salamov A."/>
            <person name="Lipzen A."/>
            <person name="Mereny Z."/>
            <person name="Hegedus B."/>
            <person name="Baldrian P."/>
            <person name="Stursova M."/>
            <person name="Weitz H."/>
            <person name="Taylor A."/>
            <person name="Grigoriev I.V."/>
            <person name="Nagy L.G."/>
            <person name="Martin F."/>
            <person name="Kauserud H."/>
        </authorList>
    </citation>
    <scope>NUCLEOTIDE SEQUENCE</scope>
    <source>
        <strain evidence="7">CBHHK182m</strain>
    </source>
</reference>
<dbReference type="PANTHER" id="PTHR31001">
    <property type="entry name" value="UNCHARACTERIZED TRANSCRIPTIONAL REGULATORY PROTEIN"/>
    <property type="match status" value="1"/>
</dbReference>
<evidence type="ECO:0000256" key="2">
    <source>
        <dbReference type="ARBA" id="ARBA00022723"/>
    </source>
</evidence>
<name>A0AAD7HSG6_9AGAR</name>
<gene>
    <name evidence="7" type="ORF">B0H16DRAFT_1592646</name>
</gene>
<comment type="subcellular location">
    <subcellularLocation>
        <location evidence="1">Nucleus</location>
    </subcellularLocation>
</comment>
<feature type="domain" description="Zn(2)-C6 fungal-type" evidence="6">
    <location>
        <begin position="22"/>
        <end position="51"/>
    </location>
</feature>
<feature type="region of interest" description="Disordered" evidence="5">
    <location>
        <begin position="116"/>
        <end position="142"/>
    </location>
</feature>
<dbReference type="GO" id="GO:0006351">
    <property type="term" value="P:DNA-templated transcription"/>
    <property type="evidence" value="ECO:0007669"/>
    <property type="project" value="InterPro"/>
</dbReference>